<evidence type="ECO:0000313" key="2">
    <source>
        <dbReference type="EMBL" id="POB03026.1"/>
    </source>
</evidence>
<reference evidence="2 3" key="1">
    <citation type="submission" date="2018-01" db="EMBL/GenBank/DDBJ databases">
        <title>Draft genome of the type strain Pseudomonas oceani DSM 100277 isolated from the deep water in Okinawa trough, northwestern Pacific Ocean.</title>
        <authorList>
            <person name="Gomila M."/>
            <person name="Mulet M."/>
            <person name="Garcia-Valdes E."/>
            <person name="Lalucat J."/>
        </authorList>
    </citation>
    <scope>NUCLEOTIDE SEQUENCE [LARGE SCALE GENOMIC DNA]</scope>
    <source>
        <strain evidence="2 3">DSM 100277</strain>
    </source>
</reference>
<dbReference type="OrthoDB" id="6897844at2"/>
<evidence type="ECO:0000256" key="1">
    <source>
        <dbReference type="SAM" id="Phobius"/>
    </source>
</evidence>
<accession>A0A2P4EU99</accession>
<keyword evidence="1" id="KW-0472">Membrane</keyword>
<dbReference type="Pfam" id="PF05449">
    <property type="entry name" value="Phage_holin_3_7"/>
    <property type="match status" value="1"/>
</dbReference>
<keyword evidence="1" id="KW-1133">Transmembrane helix</keyword>
<gene>
    <name evidence="2" type="ORF">C1949_11715</name>
</gene>
<organism evidence="2 3">
    <name type="scientific">Halopseudomonas oceani</name>
    <dbReference type="NCBI Taxonomy" id="1708783"/>
    <lineage>
        <taxon>Bacteria</taxon>
        <taxon>Pseudomonadati</taxon>
        <taxon>Pseudomonadota</taxon>
        <taxon>Gammaproteobacteria</taxon>
        <taxon>Pseudomonadales</taxon>
        <taxon>Pseudomonadaceae</taxon>
        <taxon>Halopseudomonas</taxon>
    </lineage>
</organism>
<name>A0A2P4EU99_9GAMM</name>
<evidence type="ECO:0000313" key="3">
    <source>
        <dbReference type="Proteomes" id="UP000243451"/>
    </source>
</evidence>
<dbReference type="RefSeq" id="WP_104738649.1">
    <property type="nucleotide sequence ID" value="NZ_BMHR01000010.1"/>
</dbReference>
<dbReference type="InterPro" id="IPR008473">
    <property type="entry name" value="Phage_holin_3_7"/>
</dbReference>
<comment type="caution">
    <text evidence="2">The sequence shown here is derived from an EMBL/GenBank/DDBJ whole genome shotgun (WGS) entry which is preliminary data.</text>
</comment>
<proteinExistence type="predicted"/>
<feature type="transmembrane region" description="Helical" evidence="1">
    <location>
        <begin position="6"/>
        <end position="23"/>
    </location>
</feature>
<keyword evidence="3" id="KW-1185">Reference proteome</keyword>
<feature type="transmembrane region" description="Helical" evidence="1">
    <location>
        <begin position="35"/>
        <end position="56"/>
    </location>
</feature>
<keyword evidence="1" id="KW-0812">Transmembrane</keyword>
<dbReference type="Proteomes" id="UP000243451">
    <property type="component" value="Unassembled WGS sequence"/>
</dbReference>
<feature type="transmembrane region" description="Helical" evidence="1">
    <location>
        <begin position="62"/>
        <end position="78"/>
    </location>
</feature>
<dbReference type="AlphaFoldDB" id="A0A2P4EU99"/>
<sequence length="90" mass="9926">MLSTLFATLVAATHIITALRLVCYRRRGARIRRGISLLAALLIGTLLCNAVEIIIYRQPVTLWQGSLAILLLILVYRSRGNLAALLRATP</sequence>
<dbReference type="EMBL" id="PPSK01000010">
    <property type="protein sequence ID" value="POB03026.1"/>
    <property type="molecule type" value="Genomic_DNA"/>
</dbReference>
<protein>
    <submittedName>
        <fullName evidence="2">Phage holin family protein</fullName>
    </submittedName>
</protein>